<evidence type="ECO:0000313" key="3">
    <source>
        <dbReference type="EMBL" id="PTL94396.1"/>
    </source>
</evidence>
<proteinExistence type="predicted"/>
<protein>
    <recommendedName>
        <fullName evidence="5">Histidine kinase</fullName>
    </recommendedName>
</protein>
<evidence type="ECO:0000256" key="2">
    <source>
        <dbReference type="SAM" id="Phobius"/>
    </source>
</evidence>
<gene>
    <name evidence="3" type="ORF">C6W88_13015</name>
</gene>
<feature type="transmembrane region" description="Helical" evidence="2">
    <location>
        <begin position="107"/>
        <end position="125"/>
    </location>
</feature>
<keyword evidence="2" id="KW-0472">Membrane</keyword>
<name>A0ABX5IZA7_9GAMM</name>
<feature type="region of interest" description="Disordered" evidence="1">
    <location>
        <begin position="303"/>
        <end position="324"/>
    </location>
</feature>
<keyword evidence="4" id="KW-1185">Reference proteome</keyword>
<evidence type="ECO:0008006" key="5">
    <source>
        <dbReference type="Google" id="ProtNLM"/>
    </source>
</evidence>
<evidence type="ECO:0000313" key="4">
    <source>
        <dbReference type="Proteomes" id="UP000241895"/>
    </source>
</evidence>
<dbReference type="Proteomes" id="UP000241895">
    <property type="component" value="Unassembled WGS sequence"/>
</dbReference>
<feature type="transmembrane region" description="Helical" evidence="2">
    <location>
        <begin position="41"/>
        <end position="65"/>
    </location>
</feature>
<reference evidence="3 4" key="1">
    <citation type="submission" date="2018-03" db="EMBL/GenBank/DDBJ databases">
        <authorList>
            <person name="Zhou J."/>
            <person name="Li X."/>
            <person name="Xue M."/>
            <person name="Yin J."/>
        </authorList>
    </citation>
    <scope>NUCLEOTIDE SEQUENCE [LARGE SCALE GENOMIC DNA]</scope>
    <source>
        <strain evidence="3 4">SYSU ZJ2214</strain>
    </source>
</reference>
<accession>A0ABX5IZA7</accession>
<keyword evidence="2" id="KW-0812">Transmembrane</keyword>
<evidence type="ECO:0000256" key="1">
    <source>
        <dbReference type="SAM" id="MobiDB-lite"/>
    </source>
</evidence>
<sequence>MIGLLIFPVLVCGYIYLSESPAERIRISLYHGWSLYIRAAQFGILIVAVVALLFGYLLPWLGVLIGRLTGITLLPHTHLFMLLAQLMASGLYSATPPPPATMASLQIASLSLCSIAFTWSIAWSCQRFTWLGATRLQQARRHHVVKLLRDQAPIEHHLVTIMTQAKIDLAHNAAILEARTGLSDNLRKGTIDRHDRMSRSSLLETLKQLKYRKITYALVTLENNKVYIGLPTIVPEPDEESVVSNAIRLIPLRSGYRHEQNKQVILTTQYDFDLAAPRAEFEVSLQRDKIISVSGFTFNLRHPSSASVRPASTGPRADANTSPPSVVRRLLQCLRGAAP</sequence>
<keyword evidence="2" id="KW-1133">Transmembrane helix</keyword>
<dbReference type="RefSeq" id="WP_108132744.1">
    <property type="nucleotide sequence ID" value="NZ_PXNS01000006.1"/>
</dbReference>
<feature type="transmembrane region" description="Helical" evidence="2">
    <location>
        <begin position="77"/>
        <end position="95"/>
    </location>
</feature>
<comment type="caution">
    <text evidence="3">The sequence shown here is derived from an EMBL/GenBank/DDBJ whole genome shotgun (WGS) entry which is preliminary data.</text>
</comment>
<organism evidence="3 4">
    <name type="scientific">Halomonas litopenaei</name>
    <dbReference type="NCBI Taxonomy" id="2109328"/>
    <lineage>
        <taxon>Bacteria</taxon>
        <taxon>Pseudomonadati</taxon>
        <taxon>Pseudomonadota</taxon>
        <taxon>Gammaproteobacteria</taxon>
        <taxon>Oceanospirillales</taxon>
        <taxon>Halomonadaceae</taxon>
        <taxon>Halomonas</taxon>
    </lineage>
</organism>
<dbReference type="EMBL" id="PXNS01000006">
    <property type="protein sequence ID" value="PTL94396.1"/>
    <property type="molecule type" value="Genomic_DNA"/>
</dbReference>